<protein>
    <submittedName>
        <fullName evidence="2">LytTR family two component transcriptional regulator</fullName>
    </submittedName>
</protein>
<dbReference type="SUPFAM" id="SSF52172">
    <property type="entry name" value="CheY-like"/>
    <property type="match status" value="1"/>
</dbReference>
<gene>
    <name evidence="2" type="ORF">EDD60_11825</name>
</gene>
<comment type="caution">
    <text evidence="2">The sequence shown here is derived from an EMBL/GenBank/DDBJ whole genome shotgun (WGS) entry which is preliminary data.</text>
</comment>
<dbReference type="Gene3D" id="3.40.50.2300">
    <property type="match status" value="1"/>
</dbReference>
<dbReference type="Gene3D" id="2.40.50.1020">
    <property type="entry name" value="LytTr DNA-binding domain"/>
    <property type="match status" value="1"/>
</dbReference>
<dbReference type="Proteomes" id="UP000295515">
    <property type="component" value="Unassembled WGS sequence"/>
</dbReference>
<dbReference type="InterPro" id="IPR007492">
    <property type="entry name" value="LytTR_DNA-bd_dom"/>
</dbReference>
<reference evidence="2 3" key="1">
    <citation type="submission" date="2019-03" db="EMBL/GenBank/DDBJ databases">
        <title>Genomic Encyclopedia of Type Strains, Phase IV (KMG-IV): sequencing the most valuable type-strain genomes for metagenomic binning, comparative biology and taxonomic classification.</title>
        <authorList>
            <person name="Goeker M."/>
        </authorList>
    </citation>
    <scope>NUCLEOTIDE SEQUENCE [LARGE SCALE GENOMIC DNA]</scope>
    <source>
        <strain evidence="2 3">DSM 29487</strain>
    </source>
</reference>
<dbReference type="GO" id="GO:0003677">
    <property type="term" value="F:DNA binding"/>
    <property type="evidence" value="ECO:0007669"/>
    <property type="project" value="InterPro"/>
</dbReference>
<dbReference type="InterPro" id="IPR011006">
    <property type="entry name" value="CheY-like_superfamily"/>
</dbReference>
<dbReference type="GeneID" id="98916061"/>
<dbReference type="EMBL" id="SMCQ01000018">
    <property type="protein sequence ID" value="TCV95306.1"/>
    <property type="molecule type" value="Genomic_DNA"/>
</dbReference>
<evidence type="ECO:0000259" key="1">
    <source>
        <dbReference type="SMART" id="SM00850"/>
    </source>
</evidence>
<proteinExistence type="predicted"/>
<dbReference type="SMART" id="SM00850">
    <property type="entry name" value="LytTR"/>
    <property type="match status" value="1"/>
</dbReference>
<dbReference type="RefSeq" id="WP_066444340.1">
    <property type="nucleotide sequence ID" value="NZ_DBGCPY010000120.1"/>
</dbReference>
<name>A0A4R3YSD9_9FIRM</name>
<sequence>MKIGIIDDDKEFAEVLNKELEQLFSQVQIKRYQEISDELYKEEFDILFLDVLLYDKKSFNEGEKILTVFPHTTLVYISSVEHFVFESYKQKTFYFVRKSNLYPDLKEFYKKYNQSQLNDKQILTIKGDIDILQCEIIYINSSKNTATIHTTYNKYVIKSSLKEILTQLDQSSFFRFNSYTIINFRHVIDVREQYICLTQQNNINFVRNSKDKFMKAYMEYRRKKIWNG</sequence>
<evidence type="ECO:0000313" key="2">
    <source>
        <dbReference type="EMBL" id="TCV95306.1"/>
    </source>
</evidence>
<dbReference type="Pfam" id="PF04397">
    <property type="entry name" value="LytTR"/>
    <property type="match status" value="1"/>
</dbReference>
<accession>A0A4R3YSD9</accession>
<organism evidence="2 3">
    <name type="scientific">Longibaculum muris</name>
    <dbReference type="NCBI Taxonomy" id="1796628"/>
    <lineage>
        <taxon>Bacteria</taxon>
        <taxon>Bacillati</taxon>
        <taxon>Bacillota</taxon>
        <taxon>Erysipelotrichia</taxon>
        <taxon>Erysipelotrichales</taxon>
        <taxon>Coprobacillaceae</taxon>
        <taxon>Longibaculum</taxon>
    </lineage>
</organism>
<evidence type="ECO:0000313" key="3">
    <source>
        <dbReference type="Proteomes" id="UP000295515"/>
    </source>
</evidence>
<keyword evidence="3" id="KW-1185">Reference proteome</keyword>
<dbReference type="AlphaFoldDB" id="A0A4R3YSD9"/>
<feature type="domain" description="HTH LytTR-type" evidence="1">
    <location>
        <begin position="126"/>
        <end position="218"/>
    </location>
</feature>